<evidence type="ECO:0000313" key="1">
    <source>
        <dbReference type="EMBL" id="KAJ2965740.1"/>
    </source>
</evidence>
<protein>
    <submittedName>
        <fullName evidence="1">Uncharacterized protein</fullName>
    </submittedName>
</protein>
<dbReference type="EMBL" id="JANJQO010002872">
    <property type="protein sequence ID" value="KAJ2965740.1"/>
    <property type="molecule type" value="Genomic_DNA"/>
</dbReference>
<sequence>MVHGLLAVPSCAARRIANWPLLQILRRPDQPACSFRLRKKRFTTLESPDHPLHFVNHRHNGLGRRSEPAGYPYTVEKAAGADKAIGSEATPISDVNAGRLSIDSGGKIDQTHRLLKSRHIQLIGIGGSIGTVLYVRPL</sequence>
<keyword evidence="2" id="KW-1185">Reference proteome</keyword>
<comment type="caution">
    <text evidence="1">The sequence shown here is derived from an EMBL/GenBank/DDBJ whole genome shotgun (WGS) entry which is preliminary data.</text>
</comment>
<proteinExistence type="predicted"/>
<accession>A0ACC1MG25</accession>
<gene>
    <name evidence="1" type="ORF">NQ176_g10472</name>
</gene>
<dbReference type="Proteomes" id="UP001143910">
    <property type="component" value="Unassembled WGS sequence"/>
</dbReference>
<name>A0ACC1MG25_9HYPO</name>
<reference evidence="1" key="1">
    <citation type="submission" date="2022-08" db="EMBL/GenBank/DDBJ databases">
        <title>Genome Sequence of Lecanicillium fungicola.</title>
        <authorList>
            <person name="Buettner E."/>
        </authorList>
    </citation>
    <scope>NUCLEOTIDE SEQUENCE</scope>
    <source>
        <strain evidence="1">Babe33</strain>
    </source>
</reference>
<evidence type="ECO:0000313" key="2">
    <source>
        <dbReference type="Proteomes" id="UP001143910"/>
    </source>
</evidence>
<organism evidence="1 2">
    <name type="scientific">Zarea fungicola</name>
    <dbReference type="NCBI Taxonomy" id="93591"/>
    <lineage>
        <taxon>Eukaryota</taxon>
        <taxon>Fungi</taxon>
        <taxon>Dikarya</taxon>
        <taxon>Ascomycota</taxon>
        <taxon>Pezizomycotina</taxon>
        <taxon>Sordariomycetes</taxon>
        <taxon>Hypocreomycetidae</taxon>
        <taxon>Hypocreales</taxon>
        <taxon>Cordycipitaceae</taxon>
        <taxon>Zarea</taxon>
    </lineage>
</organism>